<evidence type="ECO:0000313" key="2">
    <source>
        <dbReference type="Proteomes" id="UP000245880"/>
    </source>
</evidence>
<comment type="caution">
    <text evidence="1">The sequence shown here is derived from an EMBL/GenBank/DDBJ whole genome shotgun (WGS) entry which is preliminary data.</text>
</comment>
<sequence length="216" mass="24570">MKRYRRAGLLILTLAIPALILIFLKGFTTNHYVLPYFNPILDDQGRVVRRGDDTLFSSREQLMVDALDSSGLLSIPLKNRFTVVGFLPKDCDDRCTLYLEGLQRIYKLRQAVPTLSLVTLTDGAELLKVGNTYGMGSDGWSLYGLDTSDSTRAISRELNIYKNAAGTKTNYSFSRLLLLDSEGYTRGYYDFNDAEEVDRLMAEIRILDYELKHRNN</sequence>
<name>A0A316ASE2_9BACT</name>
<organism evidence="1 2">
    <name type="scientific">Dyadobacter jejuensis</name>
    <dbReference type="NCBI Taxonomy" id="1082580"/>
    <lineage>
        <taxon>Bacteria</taxon>
        <taxon>Pseudomonadati</taxon>
        <taxon>Bacteroidota</taxon>
        <taxon>Cytophagia</taxon>
        <taxon>Cytophagales</taxon>
        <taxon>Spirosomataceae</taxon>
        <taxon>Dyadobacter</taxon>
    </lineage>
</organism>
<evidence type="ECO:0000313" key="1">
    <source>
        <dbReference type="EMBL" id="PWJ60164.1"/>
    </source>
</evidence>
<gene>
    <name evidence="1" type="ORF">CLV98_101341</name>
</gene>
<dbReference type="AlphaFoldDB" id="A0A316ASE2"/>
<accession>A0A316ASE2</accession>
<dbReference type="RefSeq" id="WP_109672263.1">
    <property type="nucleotide sequence ID" value="NZ_QGDT01000001.1"/>
</dbReference>
<keyword evidence="2" id="KW-1185">Reference proteome</keyword>
<dbReference type="SUPFAM" id="SSF52833">
    <property type="entry name" value="Thioredoxin-like"/>
    <property type="match status" value="1"/>
</dbReference>
<dbReference type="OrthoDB" id="982604at2"/>
<dbReference type="EMBL" id="QGDT01000001">
    <property type="protein sequence ID" value="PWJ60164.1"/>
    <property type="molecule type" value="Genomic_DNA"/>
</dbReference>
<protein>
    <submittedName>
        <fullName evidence="1">Protein SCO1/2</fullName>
    </submittedName>
</protein>
<dbReference type="Proteomes" id="UP000245880">
    <property type="component" value="Unassembled WGS sequence"/>
</dbReference>
<dbReference type="InterPro" id="IPR036249">
    <property type="entry name" value="Thioredoxin-like_sf"/>
</dbReference>
<proteinExistence type="predicted"/>
<dbReference type="Gene3D" id="3.40.30.10">
    <property type="entry name" value="Glutaredoxin"/>
    <property type="match status" value="1"/>
</dbReference>
<reference evidence="1 2" key="1">
    <citation type="submission" date="2018-03" db="EMBL/GenBank/DDBJ databases">
        <title>Genomic Encyclopedia of Archaeal and Bacterial Type Strains, Phase II (KMG-II): from individual species to whole genera.</title>
        <authorList>
            <person name="Goeker M."/>
        </authorList>
    </citation>
    <scope>NUCLEOTIDE SEQUENCE [LARGE SCALE GENOMIC DNA]</scope>
    <source>
        <strain evidence="1 2">DSM 100346</strain>
    </source>
</reference>